<comment type="caution">
    <text evidence="1">The sequence shown here is derived from an EMBL/GenBank/DDBJ whole genome shotgun (WGS) entry which is preliminary data.</text>
</comment>
<protein>
    <submittedName>
        <fullName evidence="1">Uncharacterized protein</fullName>
    </submittedName>
</protein>
<evidence type="ECO:0000313" key="1">
    <source>
        <dbReference type="EMBL" id="KFB67610.1"/>
    </source>
</evidence>
<dbReference type="EMBL" id="JDSS02000027">
    <property type="protein sequence ID" value="KFB67610.1"/>
    <property type="molecule type" value="Genomic_DNA"/>
</dbReference>
<name>A0A084XYR6_9PROT</name>
<dbReference type="Proteomes" id="UP000019812">
    <property type="component" value="Unassembled WGS sequence"/>
</dbReference>
<organism evidence="1 2">
    <name type="scientific">Candidatus Accumulibacter vicinus</name>
    <dbReference type="NCBI Taxonomy" id="2954382"/>
    <lineage>
        <taxon>Bacteria</taxon>
        <taxon>Pseudomonadati</taxon>
        <taxon>Pseudomonadota</taxon>
        <taxon>Betaproteobacteria</taxon>
        <taxon>Candidatus Accumulibacter</taxon>
    </lineage>
</organism>
<gene>
    <name evidence="1" type="ORF">CAPSK01_003053</name>
</gene>
<reference evidence="1 2" key="1">
    <citation type="submission" date="2014-07" db="EMBL/GenBank/DDBJ databases">
        <title>Expanding our view of genomic diversity in Candidatus Accumulibacter clades.</title>
        <authorList>
            <person name="Skennerton C.T."/>
            <person name="Barr J.J."/>
            <person name="Slater F.R."/>
            <person name="Bond P.L."/>
            <person name="Tyson G.W."/>
        </authorList>
    </citation>
    <scope>NUCLEOTIDE SEQUENCE [LARGE SCALE GENOMIC DNA]</scope>
    <source>
        <strain evidence="2">SK-01</strain>
    </source>
</reference>
<dbReference type="AlphaFoldDB" id="A0A084XYR6"/>
<accession>A0A084XYR6</accession>
<proteinExistence type="predicted"/>
<evidence type="ECO:0000313" key="2">
    <source>
        <dbReference type="Proteomes" id="UP000019812"/>
    </source>
</evidence>
<sequence>MRDAVGDLERKLGKRIDLAQAGCREIPSIVGNDHHEAIASRRPVRRHRPAGARQTQITVPGNPVIGVNGIREKQVEAAIGAHHQNVHIARLVRTDAETQLVLTDFDPGLLRHHRHHVLGIAVSINLLQDIDRVKRLDGLC</sequence>